<dbReference type="InterPro" id="IPR036894">
    <property type="entry name" value="YbaB-like_sf"/>
</dbReference>
<dbReference type="Gene3D" id="3.30.1310.10">
    <property type="entry name" value="Nucleoid-associated protein YbaB-like domain"/>
    <property type="match status" value="1"/>
</dbReference>
<dbReference type="OrthoDB" id="3829223at2"/>
<sequence>MDLRHELGFDPERLAADADHLFQRMRDLHAQPESVARAESDDGRVTVECGSTSGVRKLHLDPRAMRMSSADLAETVVELIHRARQRAEAEARAAAEAFGGYGPLAADRLRATSGDLRQNLEHAAATIDRLRALLRP</sequence>
<keyword evidence="2" id="KW-1185">Reference proteome</keyword>
<keyword evidence="1" id="KW-0238">DNA-binding</keyword>
<dbReference type="STRING" id="633440.SAMN05421869_10321"/>
<dbReference type="RefSeq" id="WP_090929979.1">
    <property type="nucleotide sequence ID" value="NZ_FNDJ01000003.1"/>
</dbReference>
<dbReference type="Proteomes" id="UP000199202">
    <property type="component" value="Unassembled WGS sequence"/>
</dbReference>
<gene>
    <name evidence="1" type="ORF">SAMN05421869_10321</name>
</gene>
<name>A0A1G8EKK1_9ACTN</name>
<reference evidence="1 2" key="1">
    <citation type="submission" date="2016-10" db="EMBL/GenBank/DDBJ databases">
        <authorList>
            <person name="de Groot N.N."/>
        </authorList>
    </citation>
    <scope>NUCLEOTIDE SEQUENCE [LARGE SCALE GENOMIC DNA]</scope>
    <source>
        <strain evidence="1 2">CGMCC 4.6533</strain>
    </source>
</reference>
<proteinExistence type="predicted"/>
<dbReference type="EMBL" id="FNDJ01000003">
    <property type="protein sequence ID" value="SDH70473.1"/>
    <property type="molecule type" value="Genomic_DNA"/>
</dbReference>
<evidence type="ECO:0000313" key="2">
    <source>
        <dbReference type="Proteomes" id="UP000199202"/>
    </source>
</evidence>
<evidence type="ECO:0000313" key="1">
    <source>
        <dbReference type="EMBL" id="SDH70473.1"/>
    </source>
</evidence>
<protein>
    <submittedName>
        <fullName evidence="1">YbaB/EbfC DNA-binding family protein</fullName>
    </submittedName>
</protein>
<dbReference type="InterPro" id="IPR004401">
    <property type="entry name" value="YbaB/EbfC"/>
</dbReference>
<organism evidence="1 2">
    <name type="scientific">Nonomuraea jiangxiensis</name>
    <dbReference type="NCBI Taxonomy" id="633440"/>
    <lineage>
        <taxon>Bacteria</taxon>
        <taxon>Bacillati</taxon>
        <taxon>Actinomycetota</taxon>
        <taxon>Actinomycetes</taxon>
        <taxon>Streptosporangiales</taxon>
        <taxon>Streptosporangiaceae</taxon>
        <taxon>Nonomuraea</taxon>
    </lineage>
</organism>
<dbReference type="GO" id="GO:0003677">
    <property type="term" value="F:DNA binding"/>
    <property type="evidence" value="ECO:0007669"/>
    <property type="project" value="UniProtKB-KW"/>
</dbReference>
<accession>A0A1G8EKK1</accession>
<dbReference type="AlphaFoldDB" id="A0A1G8EKK1"/>
<dbReference type="Pfam" id="PF02575">
    <property type="entry name" value="YbaB_DNA_bd"/>
    <property type="match status" value="1"/>
</dbReference>